<organism evidence="9 10">
    <name type="scientific">Bradyrhizobium nitroreducens</name>
    <dbReference type="NCBI Taxonomy" id="709803"/>
    <lineage>
        <taxon>Bacteria</taxon>
        <taxon>Pseudomonadati</taxon>
        <taxon>Pseudomonadota</taxon>
        <taxon>Alphaproteobacteria</taxon>
        <taxon>Hyphomicrobiales</taxon>
        <taxon>Nitrobacteraceae</taxon>
        <taxon>Bradyrhizobium</taxon>
    </lineage>
</organism>
<evidence type="ECO:0000256" key="2">
    <source>
        <dbReference type="ARBA" id="ARBA00022679"/>
    </source>
</evidence>
<protein>
    <recommendedName>
        <fullName evidence="7">Glucokinase</fullName>
        <ecNumber evidence="7">2.7.1.2</ecNumber>
    </recommendedName>
    <alternativeName>
        <fullName evidence="7">Glucose kinase</fullName>
    </alternativeName>
</protein>
<dbReference type="EMBL" id="LFJC01000003">
    <property type="protein sequence ID" value="PIT02046.1"/>
    <property type="molecule type" value="Genomic_DNA"/>
</dbReference>
<dbReference type="Gene3D" id="3.40.367.20">
    <property type="match status" value="1"/>
</dbReference>
<evidence type="ECO:0000256" key="7">
    <source>
        <dbReference type="HAMAP-Rule" id="MF_00524"/>
    </source>
</evidence>
<dbReference type="InterPro" id="IPR050201">
    <property type="entry name" value="Bacterial_glucokinase"/>
</dbReference>
<dbReference type="HAMAP" id="MF_00524">
    <property type="entry name" value="Glucokinase"/>
    <property type="match status" value="1"/>
</dbReference>
<accession>A0A2M6UBS2</accession>
<dbReference type="Gene3D" id="3.30.420.40">
    <property type="match status" value="1"/>
</dbReference>
<evidence type="ECO:0000313" key="9">
    <source>
        <dbReference type="EMBL" id="PIT02046.1"/>
    </source>
</evidence>
<dbReference type="InterPro" id="IPR003836">
    <property type="entry name" value="Glucokinase"/>
</dbReference>
<gene>
    <name evidence="7" type="primary">glk</name>
    <name evidence="9" type="ORF">TSA1_15685</name>
</gene>
<dbReference type="Pfam" id="PF02685">
    <property type="entry name" value="Glucokinase"/>
    <property type="match status" value="1"/>
</dbReference>
<dbReference type="Proteomes" id="UP000228930">
    <property type="component" value="Unassembled WGS sequence"/>
</dbReference>
<keyword evidence="10" id="KW-1185">Reference proteome</keyword>
<name>A0A2M6UBS2_9BRAD</name>
<keyword evidence="2 7" id="KW-0808">Transferase</keyword>
<evidence type="ECO:0000256" key="4">
    <source>
        <dbReference type="ARBA" id="ARBA00022777"/>
    </source>
</evidence>
<evidence type="ECO:0000256" key="5">
    <source>
        <dbReference type="ARBA" id="ARBA00022840"/>
    </source>
</evidence>
<dbReference type="GO" id="GO:0005536">
    <property type="term" value="F:D-glucose binding"/>
    <property type="evidence" value="ECO:0007669"/>
    <property type="project" value="InterPro"/>
</dbReference>
<keyword evidence="6 7" id="KW-0324">Glycolysis</keyword>
<sequence length="324" mass="33476">MTAASSRTATLLADIGGTNARFALSADGRLGPISHMAVGDFGTFQQALAAYLGDTAPPGTIRNAIVAASGPIQHGRCVLTNNSWIIDAAELCGNYGFSSVRLLNDFEAVGWALSRLPPESLLQLGGRERVEGAPLAALGPGTGLGMVISIPHAGAPIVLPSEGGHSTMAGGSLREDAVIDHLRRRFGHVSSERVLSGAGLENLHDALASLDGVTVPRRRAADITRAGIEGTCPISRAAVDMFCAMLGSVAGNLALAIGAKGGIFIAGGILRHMPGYLAASQFRTRFEGKGRLGTYLAPIPAYLVLDEDVAFVGLRALMETEGRG</sequence>
<dbReference type="SUPFAM" id="SSF53067">
    <property type="entry name" value="Actin-like ATPase domain"/>
    <property type="match status" value="1"/>
</dbReference>
<dbReference type="FunFam" id="3.40.367.20:FF:000002">
    <property type="entry name" value="Glucokinase"/>
    <property type="match status" value="1"/>
</dbReference>
<keyword evidence="5 7" id="KW-0067">ATP-binding</keyword>
<dbReference type="NCBIfam" id="TIGR00749">
    <property type="entry name" value="glk"/>
    <property type="match status" value="1"/>
</dbReference>
<proteinExistence type="inferred from homology"/>
<dbReference type="GO" id="GO:0005524">
    <property type="term" value="F:ATP binding"/>
    <property type="evidence" value="ECO:0007669"/>
    <property type="project" value="UniProtKB-UniRule"/>
</dbReference>
<comment type="catalytic activity">
    <reaction evidence="7">
        <text>D-glucose + ATP = D-glucose 6-phosphate + ADP + H(+)</text>
        <dbReference type="Rhea" id="RHEA:17825"/>
        <dbReference type="ChEBI" id="CHEBI:4167"/>
        <dbReference type="ChEBI" id="CHEBI:15378"/>
        <dbReference type="ChEBI" id="CHEBI:30616"/>
        <dbReference type="ChEBI" id="CHEBI:61548"/>
        <dbReference type="ChEBI" id="CHEBI:456216"/>
        <dbReference type="EC" id="2.7.1.2"/>
    </reaction>
</comment>
<feature type="binding site" evidence="7">
    <location>
        <begin position="13"/>
        <end position="18"/>
    </location>
    <ligand>
        <name>ATP</name>
        <dbReference type="ChEBI" id="CHEBI:30616"/>
    </ligand>
</feature>
<dbReference type="GO" id="GO:0004340">
    <property type="term" value="F:glucokinase activity"/>
    <property type="evidence" value="ECO:0007669"/>
    <property type="project" value="UniProtKB-UniRule"/>
</dbReference>
<dbReference type="InterPro" id="IPR043129">
    <property type="entry name" value="ATPase_NBD"/>
</dbReference>
<evidence type="ECO:0000256" key="6">
    <source>
        <dbReference type="ARBA" id="ARBA00023152"/>
    </source>
</evidence>
<reference evidence="9 10" key="1">
    <citation type="submission" date="2015-06" db="EMBL/GenBank/DDBJ databases">
        <title>Comparative genome analysis of nirS-carrying Bradyrhizobium sp. strains.</title>
        <authorList>
            <person name="Ishii S."/>
            <person name="Jang J."/>
            <person name="Nishizawa T."/>
            <person name="Senoo K."/>
        </authorList>
    </citation>
    <scope>NUCLEOTIDE SEQUENCE [LARGE SCALE GENOMIC DNA]</scope>
    <source>
        <strain evidence="9 10">TSA1</strain>
    </source>
</reference>
<dbReference type="PANTHER" id="PTHR47690:SF1">
    <property type="entry name" value="GLUCOKINASE"/>
    <property type="match status" value="1"/>
</dbReference>
<dbReference type="AlphaFoldDB" id="A0A2M6UBS2"/>
<dbReference type="CDD" id="cd24008">
    <property type="entry name" value="ASKHA_NBD_GLK"/>
    <property type="match status" value="1"/>
</dbReference>
<dbReference type="EC" id="2.7.1.2" evidence="7"/>
<comment type="subcellular location">
    <subcellularLocation>
        <location evidence="7">Cytoplasm</location>
    </subcellularLocation>
</comment>
<keyword evidence="3 7" id="KW-0547">Nucleotide-binding</keyword>
<evidence type="ECO:0000256" key="8">
    <source>
        <dbReference type="RuleBase" id="RU004046"/>
    </source>
</evidence>
<evidence type="ECO:0000256" key="3">
    <source>
        <dbReference type="ARBA" id="ARBA00022741"/>
    </source>
</evidence>
<comment type="similarity">
    <text evidence="7 8">Belongs to the bacterial glucokinase family.</text>
</comment>
<dbReference type="GO" id="GO:0005829">
    <property type="term" value="C:cytosol"/>
    <property type="evidence" value="ECO:0007669"/>
    <property type="project" value="TreeGrafter"/>
</dbReference>
<dbReference type="PANTHER" id="PTHR47690">
    <property type="entry name" value="GLUCOKINASE"/>
    <property type="match status" value="1"/>
</dbReference>
<evidence type="ECO:0000313" key="10">
    <source>
        <dbReference type="Proteomes" id="UP000228930"/>
    </source>
</evidence>
<dbReference type="GO" id="GO:0006096">
    <property type="term" value="P:glycolytic process"/>
    <property type="evidence" value="ECO:0007669"/>
    <property type="project" value="UniProtKB-UniRule"/>
</dbReference>
<keyword evidence="1 7" id="KW-0963">Cytoplasm</keyword>
<evidence type="ECO:0000256" key="1">
    <source>
        <dbReference type="ARBA" id="ARBA00022490"/>
    </source>
</evidence>
<comment type="caution">
    <text evidence="9">The sequence shown here is derived from an EMBL/GenBank/DDBJ whole genome shotgun (WGS) entry which is preliminary data.</text>
</comment>
<keyword evidence="4 7" id="KW-0418">Kinase</keyword>
<dbReference type="RefSeq" id="WP_100177241.1">
    <property type="nucleotide sequence ID" value="NZ_LFJC01000003.1"/>
</dbReference>